<gene>
    <name evidence="6" type="ORF">BaRGS_00024883</name>
</gene>
<dbReference type="InterPro" id="IPR005828">
    <property type="entry name" value="MFS_sugar_transport-like"/>
</dbReference>
<accession>A0ABD0K9R5</accession>
<evidence type="ECO:0000256" key="1">
    <source>
        <dbReference type="ARBA" id="ARBA00004141"/>
    </source>
</evidence>
<proteinExistence type="predicted"/>
<keyword evidence="3 5" id="KW-1133">Transmembrane helix</keyword>
<sequence length="295" mass="32625">MILEEILSDIGDAGLFQYLFTIIITAMEVVIAWSMLLTAIVGAVPSWWCVDPSTYGTVNMTLDNTTFKKCAPDSPGISVDIKGYSDNGNYTVEAATTCVRYYDPSFVTIVSEWDLVCERKYIKAAINSIQMAGVLVGALLAGQASDTFGRRLTCYVTMVMHAVVCLVAGFSTSWEMYAFFSIPAWALGAGLMCLTAWRVPHWQYLHYICAAINVPFFFGWFVSPESLRWLAAKGQIEEADKVVERIAKMNGRSKSNSVPEQLALLADEEKSRGEETQRYSYHLLFVGGGGTSSRL</sequence>
<evidence type="ECO:0000256" key="5">
    <source>
        <dbReference type="SAM" id="Phobius"/>
    </source>
</evidence>
<name>A0ABD0K9R5_9CAEN</name>
<evidence type="ECO:0000256" key="3">
    <source>
        <dbReference type="ARBA" id="ARBA00022989"/>
    </source>
</evidence>
<dbReference type="AlphaFoldDB" id="A0ABD0K9R5"/>
<dbReference type="Proteomes" id="UP001519460">
    <property type="component" value="Unassembled WGS sequence"/>
</dbReference>
<evidence type="ECO:0000313" key="6">
    <source>
        <dbReference type="EMBL" id="KAK7483866.1"/>
    </source>
</evidence>
<dbReference type="PANTHER" id="PTHR24064">
    <property type="entry name" value="SOLUTE CARRIER FAMILY 22 MEMBER"/>
    <property type="match status" value="1"/>
</dbReference>
<feature type="transmembrane region" description="Helical" evidence="5">
    <location>
        <begin position="18"/>
        <end position="44"/>
    </location>
</feature>
<keyword evidence="7" id="KW-1185">Reference proteome</keyword>
<feature type="transmembrane region" description="Helical" evidence="5">
    <location>
        <begin position="204"/>
        <end position="222"/>
    </location>
</feature>
<feature type="transmembrane region" description="Helical" evidence="5">
    <location>
        <begin position="176"/>
        <end position="197"/>
    </location>
</feature>
<dbReference type="Pfam" id="PF00083">
    <property type="entry name" value="Sugar_tr"/>
    <property type="match status" value="1"/>
</dbReference>
<feature type="transmembrane region" description="Helical" evidence="5">
    <location>
        <begin position="121"/>
        <end position="140"/>
    </location>
</feature>
<evidence type="ECO:0000256" key="2">
    <source>
        <dbReference type="ARBA" id="ARBA00022692"/>
    </source>
</evidence>
<dbReference type="Gene3D" id="1.20.1250.20">
    <property type="entry name" value="MFS general substrate transporter like domains"/>
    <property type="match status" value="2"/>
</dbReference>
<feature type="transmembrane region" description="Helical" evidence="5">
    <location>
        <begin position="152"/>
        <end position="170"/>
    </location>
</feature>
<evidence type="ECO:0000256" key="4">
    <source>
        <dbReference type="ARBA" id="ARBA00023136"/>
    </source>
</evidence>
<evidence type="ECO:0000313" key="7">
    <source>
        <dbReference type="Proteomes" id="UP001519460"/>
    </source>
</evidence>
<keyword evidence="2 5" id="KW-0812">Transmembrane</keyword>
<dbReference type="GO" id="GO:0016020">
    <property type="term" value="C:membrane"/>
    <property type="evidence" value="ECO:0007669"/>
    <property type="project" value="UniProtKB-SubCell"/>
</dbReference>
<protein>
    <submittedName>
        <fullName evidence="6">Uncharacterized protein</fullName>
    </submittedName>
</protein>
<dbReference type="EMBL" id="JACVVK020000219">
    <property type="protein sequence ID" value="KAK7483866.1"/>
    <property type="molecule type" value="Genomic_DNA"/>
</dbReference>
<dbReference type="InterPro" id="IPR036259">
    <property type="entry name" value="MFS_trans_sf"/>
</dbReference>
<dbReference type="SUPFAM" id="SSF103473">
    <property type="entry name" value="MFS general substrate transporter"/>
    <property type="match status" value="1"/>
</dbReference>
<organism evidence="6 7">
    <name type="scientific">Batillaria attramentaria</name>
    <dbReference type="NCBI Taxonomy" id="370345"/>
    <lineage>
        <taxon>Eukaryota</taxon>
        <taxon>Metazoa</taxon>
        <taxon>Spiralia</taxon>
        <taxon>Lophotrochozoa</taxon>
        <taxon>Mollusca</taxon>
        <taxon>Gastropoda</taxon>
        <taxon>Caenogastropoda</taxon>
        <taxon>Sorbeoconcha</taxon>
        <taxon>Cerithioidea</taxon>
        <taxon>Batillariidae</taxon>
        <taxon>Batillaria</taxon>
    </lineage>
</organism>
<comment type="subcellular location">
    <subcellularLocation>
        <location evidence="1">Membrane</location>
        <topology evidence="1">Multi-pass membrane protein</topology>
    </subcellularLocation>
</comment>
<keyword evidence="4 5" id="KW-0472">Membrane</keyword>
<comment type="caution">
    <text evidence="6">The sequence shown here is derived from an EMBL/GenBank/DDBJ whole genome shotgun (WGS) entry which is preliminary data.</text>
</comment>
<reference evidence="6 7" key="1">
    <citation type="journal article" date="2023" name="Sci. Data">
        <title>Genome assembly of the Korean intertidal mud-creeper Batillaria attramentaria.</title>
        <authorList>
            <person name="Patra A.K."/>
            <person name="Ho P.T."/>
            <person name="Jun S."/>
            <person name="Lee S.J."/>
            <person name="Kim Y."/>
            <person name="Won Y.J."/>
        </authorList>
    </citation>
    <scope>NUCLEOTIDE SEQUENCE [LARGE SCALE GENOMIC DNA]</scope>
    <source>
        <strain evidence="6">Wonlab-2016</strain>
    </source>
</reference>